<accession>A0A0F9E0I0</accession>
<feature type="transmembrane region" description="Helical" evidence="1">
    <location>
        <begin position="6"/>
        <end position="27"/>
    </location>
</feature>
<keyword evidence="1" id="KW-0472">Membrane</keyword>
<reference evidence="2" key="1">
    <citation type="journal article" date="2015" name="Nature">
        <title>Complex archaea that bridge the gap between prokaryotes and eukaryotes.</title>
        <authorList>
            <person name="Spang A."/>
            <person name="Saw J.H."/>
            <person name="Jorgensen S.L."/>
            <person name="Zaremba-Niedzwiedzka K."/>
            <person name="Martijn J."/>
            <person name="Lind A.E."/>
            <person name="van Eijk R."/>
            <person name="Schleper C."/>
            <person name="Guy L."/>
            <person name="Ettema T.J."/>
        </authorList>
    </citation>
    <scope>NUCLEOTIDE SEQUENCE</scope>
</reference>
<dbReference type="EMBL" id="LAZR01039188">
    <property type="protein sequence ID" value="KKL17618.1"/>
    <property type="molecule type" value="Genomic_DNA"/>
</dbReference>
<organism evidence="2">
    <name type="scientific">marine sediment metagenome</name>
    <dbReference type="NCBI Taxonomy" id="412755"/>
    <lineage>
        <taxon>unclassified sequences</taxon>
        <taxon>metagenomes</taxon>
        <taxon>ecological metagenomes</taxon>
    </lineage>
</organism>
<evidence type="ECO:0000313" key="2">
    <source>
        <dbReference type="EMBL" id="KKL17618.1"/>
    </source>
</evidence>
<comment type="caution">
    <text evidence="2">The sequence shown here is derived from an EMBL/GenBank/DDBJ whole genome shotgun (WGS) entry which is preliminary data.</text>
</comment>
<sequence length="73" mass="8186">MGITEAIQSIEIFGPYAIIVFLGIAYWKKDKQNTELIIGMSKLIQDKTVSDVKLESALMGLRDVIMVLTNKLQ</sequence>
<protein>
    <submittedName>
        <fullName evidence="2">Uncharacterized protein</fullName>
    </submittedName>
</protein>
<keyword evidence="1" id="KW-0812">Transmembrane</keyword>
<proteinExistence type="predicted"/>
<keyword evidence="1" id="KW-1133">Transmembrane helix</keyword>
<gene>
    <name evidence="2" type="ORF">LCGC14_2483740</name>
</gene>
<dbReference type="AlphaFoldDB" id="A0A0F9E0I0"/>
<evidence type="ECO:0000256" key="1">
    <source>
        <dbReference type="SAM" id="Phobius"/>
    </source>
</evidence>
<name>A0A0F9E0I0_9ZZZZ</name>